<feature type="signal peptide" evidence="1">
    <location>
        <begin position="1"/>
        <end position="19"/>
    </location>
</feature>
<evidence type="ECO:0000313" key="3">
    <source>
        <dbReference type="Proteomes" id="UP000428260"/>
    </source>
</evidence>
<dbReference type="AlphaFoldDB" id="A0A6I6JM90"/>
<dbReference type="EMBL" id="CP046401">
    <property type="protein sequence ID" value="QGY44006.1"/>
    <property type="molecule type" value="Genomic_DNA"/>
</dbReference>
<keyword evidence="3" id="KW-1185">Reference proteome</keyword>
<sequence length="143" mass="15904">MRTLLAFLITLGIFSVAIAQDSAPKELFKPGPKLKQDTSILKIPGFKPTNPFSDDSVFNYQLPNPESPFKKNDNITSQASSDSYDPFKMPIAGLEMHSNLNMPVWVPDSTVNYSLMIKKPGSTWYKGNNPLPDSEIVQQGIKK</sequence>
<protein>
    <submittedName>
        <fullName evidence="2">Uncharacterized protein</fullName>
    </submittedName>
</protein>
<dbReference type="RefSeq" id="WP_158865698.1">
    <property type="nucleotide sequence ID" value="NZ_CP046401.1"/>
</dbReference>
<dbReference type="KEGG" id="mcos:GM418_10160"/>
<dbReference type="Proteomes" id="UP000428260">
    <property type="component" value="Chromosome"/>
</dbReference>
<name>A0A6I6JM90_9BACT</name>
<feature type="chain" id="PRO_5026050857" evidence="1">
    <location>
        <begin position="20"/>
        <end position="143"/>
    </location>
</feature>
<evidence type="ECO:0000313" key="2">
    <source>
        <dbReference type="EMBL" id="QGY44006.1"/>
    </source>
</evidence>
<accession>A0A6I6JM90</accession>
<gene>
    <name evidence="2" type="ORF">GM418_10160</name>
</gene>
<evidence type="ECO:0000256" key="1">
    <source>
        <dbReference type="SAM" id="SignalP"/>
    </source>
</evidence>
<organism evidence="2 3">
    <name type="scientific">Maribellus comscasis</name>
    <dbReference type="NCBI Taxonomy" id="2681766"/>
    <lineage>
        <taxon>Bacteria</taxon>
        <taxon>Pseudomonadati</taxon>
        <taxon>Bacteroidota</taxon>
        <taxon>Bacteroidia</taxon>
        <taxon>Marinilabiliales</taxon>
        <taxon>Prolixibacteraceae</taxon>
        <taxon>Maribellus</taxon>
    </lineage>
</organism>
<proteinExistence type="predicted"/>
<keyword evidence="1" id="KW-0732">Signal</keyword>
<reference evidence="2 3" key="1">
    <citation type="submission" date="2019-11" db="EMBL/GenBank/DDBJ databases">
        <authorList>
            <person name="Zheng R.K."/>
            <person name="Sun C.M."/>
        </authorList>
    </citation>
    <scope>NUCLEOTIDE SEQUENCE [LARGE SCALE GENOMIC DNA]</scope>
    <source>
        <strain evidence="2 3">WC007</strain>
    </source>
</reference>